<keyword evidence="4" id="KW-1185">Reference proteome</keyword>
<dbReference type="Pfam" id="PF13561">
    <property type="entry name" value="adh_short_C2"/>
    <property type="match status" value="1"/>
</dbReference>
<evidence type="ECO:0000313" key="3">
    <source>
        <dbReference type="EMBL" id="MBC3811129.1"/>
    </source>
</evidence>
<dbReference type="EMBL" id="JACOFT010000002">
    <property type="protein sequence ID" value="MBC3811129.1"/>
    <property type="molecule type" value="Genomic_DNA"/>
</dbReference>
<accession>A0ABR6XE00</accession>
<gene>
    <name evidence="3" type="ORF">H8K26_06705</name>
</gene>
<dbReference type="Gene3D" id="3.40.50.720">
    <property type="entry name" value="NAD(P)-binding Rossmann-like Domain"/>
    <property type="match status" value="1"/>
</dbReference>
<dbReference type="PANTHER" id="PTHR43477">
    <property type="entry name" value="DIHYDROANTICAPSIN 7-DEHYDROGENASE"/>
    <property type="match status" value="1"/>
</dbReference>
<comment type="similarity">
    <text evidence="1">Belongs to the short-chain dehydrogenases/reductases (SDR) family.</text>
</comment>
<evidence type="ECO:0000256" key="2">
    <source>
        <dbReference type="ARBA" id="ARBA00023002"/>
    </source>
</evidence>
<reference evidence="3 4" key="1">
    <citation type="submission" date="2020-08" db="EMBL/GenBank/DDBJ databases">
        <title>Novel species isolated from subtropical streams in China.</title>
        <authorList>
            <person name="Lu H."/>
        </authorList>
    </citation>
    <scope>NUCLEOTIDE SEQUENCE [LARGE SCALE GENOMIC DNA]</scope>
    <source>
        <strain evidence="3 4">CCTCC AB 2015119</strain>
    </source>
</reference>
<dbReference type="InterPro" id="IPR002347">
    <property type="entry name" value="SDR_fam"/>
</dbReference>
<evidence type="ECO:0000256" key="1">
    <source>
        <dbReference type="ARBA" id="ARBA00006484"/>
    </source>
</evidence>
<comment type="caution">
    <text evidence="3">The sequence shown here is derived from an EMBL/GenBank/DDBJ whole genome shotgun (WGS) entry which is preliminary data.</text>
</comment>
<proteinExistence type="inferred from homology"/>
<name>A0ABR6XE00_9BURK</name>
<dbReference type="SUPFAM" id="SSF51735">
    <property type="entry name" value="NAD(P)-binding Rossmann-fold domains"/>
    <property type="match status" value="1"/>
</dbReference>
<dbReference type="InterPro" id="IPR051122">
    <property type="entry name" value="SDR_DHRS6-like"/>
</dbReference>
<evidence type="ECO:0000313" key="4">
    <source>
        <dbReference type="Proteomes" id="UP000637632"/>
    </source>
</evidence>
<dbReference type="InterPro" id="IPR036291">
    <property type="entry name" value="NAD(P)-bd_dom_sf"/>
</dbReference>
<sequence length="239" mass="24675">MSLKDKRIVVIGGSSGIGLAVARGAAAQGGKVHIAGRDAHKLTAAAQDIPGIITEVLDIHDENQVADFFEHIGTFDHLVVTAAAPIGASPLVTQDFSALHDAVDSKLYGSLLAAKYAAPRIRGGGSIGFTSGMLARKPTINALAKTLINAALEAAVRQLAKELAPLRFYAVSPGPVDTPNWAHLDENSRAAVFDKLSSTLPVGFVASPEDTAAAYLFAMQARALTGTVIDLDSGALIAG</sequence>
<keyword evidence="2" id="KW-0560">Oxidoreductase</keyword>
<dbReference type="PANTHER" id="PTHR43477:SF1">
    <property type="entry name" value="DIHYDROANTICAPSIN 7-DEHYDROGENASE"/>
    <property type="match status" value="1"/>
</dbReference>
<organism evidence="3 4">
    <name type="scientific">Undibacterium aquatile</name>
    <dbReference type="NCBI Taxonomy" id="1537398"/>
    <lineage>
        <taxon>Bacteria</taxon>
        <taxon>Pseudomonadati</taxon>
        <taxon>Pseudomonadota</taxon>
        <taxon>Betaproteobacteria</taxon>
        <taxon>Burkholderiales</taxon>
        <taxon>Oxalobacteraceae</taxon>
        <taxon>Undibacterium</taxon>
    </lineage>
</organism>
<dbReference type="RefSeq" id="WP_190478284.1">
    <property type="nucleotide sequence ID" value="NZ_JACOFT010000002.1"/>
</dbReference>
<dbReference type="PRINTS" id="PR00081">
    <property type="entry name" value="GDHRDH"/>
</dbReference>
<protein>
    <submittedName>
        <fullName evidence="3">SDR family oxidoreductase</fullName>
    </submittedName>
</protein>
<dbReference type="Proteomes" id="UP000637632">
    <property type="component" value="Unassembled WGS sequence"/>
</dbReference>